<dbReference type="PANTHER" id="PTHR31889">
    <property type="entry name" value="FUCOSYLTRANSFERASE 2-RELATED"/>
    <property type="match status" value="1"/>
</dbReference>
<name>A0AAV2DTY8_9ROSI</name>
<dbReference type="Gene3D" id="3.40.50.11340">
    <property type="match status" value="1"/>
</dbReference>
<evidence type="ECO:0000256" key="3">
    <source>
        <dbReference type="ARBA" id="ARBA00022679"/>
    </source>
</evidence>
<evidence type="ECO:0000256" key="5">
    <source>
        <dbReference type="ARBA" id="ARBA00023180"/>
    </source>
</evidence>
<comment type="subcellular location">
    <subcellularLocation>
        <location evidence="7">Golgi apparatus</location>
        <location evidence="7">Golgi stack membrane</location>
        <topology evidence="7">Single-pass type II membrane protein</topology>
    </subcellularLocation>
</comment>
<reference evidence="8 9" key="1">
    <citation type="submission" date="2024-04" db="EMBL/GenBank/DDBJ databases">
        <authorList>
            <person name="Fracassetti M."/>
        </authorList>
    </citation>
    <scope>NUCLEOTIDE SEQUENCE [LARGE SCALE GENOMIC DNA]</scope>
</reference>
<dbReference type="InterPro" id="IPR004938">
    <property type="entry name" value="XG_FTase"/>
</dbReference>
<keyword evidence="7" id="KW-1133">Transmembrane helix</keyword>
<dbReference type="EMBL" id="OZ034816">
    <property type="protein sequence ID" value="CAL1377091.1"/>
    <property type="molecule type" value="Genomic_DNA"/>
</dbReference>
<dbReference type="FunFam" id="3.40.50.11340:FF:000005">
    <property type="entry name" value="Galactoside 2-alpha-L-fucosyltransferase"/>
    <property type="match status" value="1"/>
</dbReference>
<accession>A0AAV2DTY8</accession>
<dbReference type="Pfam" id="PF03254">
    <property type="entry name" value="XG_FTase"/>
    <property type="match status" value="1"/>
</dbReference>
<sequence length="542" mass="60294">MKRKLGGGGGGGWGGTKMGFGRRLPEFITGSSSNKFTVTAAAAFIVLSLVLIATVCSPISYLPLKFALSGTKPPEQTCESREQRSSYLKHRSPELPPYLLSKLQEYERRHRRCGPLSESFNTTSPLGTHNDSAGGDCKFVVYTPSQGLGNRILGLTSTFLFALLTDRVLLVDFSADMGELFCEPFPNSTWLLPGNFPFRSDFYGGWFRDTYSYGKLLEKKEKTASDSSSSSSPSPSSSSPWNSTLLQIFLDDKYSEYDKLFFKDENQGFLEKIPWLVLISDGYFIPCLFQMQYFRSELDKLFPNKSTVFHQLGNYLLAPSNQAWSLITKFYDAHLAKAEQRIGIQIRVFDPEATPTPLVMKQILSCTETRRILPRSRQSNETSKAVLVASLSSEFYQGIKNRYGGRSGGGEIGVYQASHEETQQSYKSSHNMKAWADIYLLSMSDVLVTSGMSTFGYVAAGIGGVRPWIVTFPDPKDHPDVPGWAAVCERAVNLEPCFHFPPWFAYPDEQGTASGGAGLVNRCEDVPWGLKLVDGRNRTELQ</sequence>
<feature type="transmembrane region" description="Helical" evidence="7">
    <location>
        <begin position="40"/>
        <end position="62"/>
    </location>
</feature>
<evidence type="ECO:0000313" key="8">
    <source>
        <dbReference type="EMBL" id="CAL1377091.1"/>
    </source>
</evidence>
<evidence type="ECO:0000313" key="9">
    <source>
        <dbReference type="Proteomes" id="UP001497516"/>
    </source>
</evidence>
<keyword evidence="5" id="KW-0325">Glycoprotein</keyword>
<dbReference type="AlphaFoldDB" id="A0AAV2DTY8"/>
<protein>
    <recommendedName>
        <fullName evidence="7">Fucosyltransferase</fullName>
        <ecNumber evidence="7">2.4.1.-</ecNumber>
    </recommendedName>
</protein>
<proteinExistence type="inferred from homology"/>
<comment type="similarity">
    <text evidence="1 7">Belongs to the glycosyltransferase 37 family.</text>
</comment>
<dbReference type="GO" id="GO:0042546">
    <property type="term" value="P:cell wall biogenesis"/>
    <property type="evidence" value="ECO:0007669"/>
    <property type="project" value="InterPro"/>
</dbReference>
<dbReference type="GO" id="GO:0009969">
    <property type="term" value="P:xyloglucan biosynthetic process"/>
    <property type="evidence" value="ECO:0007669"/>
    <property type="project" value="TreeGrafter"/>
</dbReference>
<dbReference type="PANTHER" id="PTHR31889:SF66">
    <property type="entry name" value="FUCOSYLTRANSFERASE"/>
    <property type="match status" value="1"/>
</dbReference>
<dbReference type="Proteomes" id="UP001497516">
    <property type="component" value="Chromosome 3"/>
</dbReference>
<dbReference type="GO" id="GO:0008107">
    <property type="term" value="F:galactoside 2-alpha-L-fucosyltransferase activity"/>
    <property type="evidence" value="ECO:0007669"/>
    <property type="project" value="InterPro"/>
</dbReference>
<organism evidence="8 9">
    <name type="scientific">Linum trigynum</name>
    <dbReference type="NCBI Taxonomy" id="586398"/>
    <lineage>
        <taxon>Eukaryota</taxon>
        <taxon>Viridiplantae</taxon>
        <taxon>Streptophyta</taxon>
        <taxon>Embryophyta</taxon>
        <taxon>Tracheophyta</taxon>
        <taxon>Spermatophyta</taxon>
        <taxon>Magnoliopsida</taxon>
        <taxon>eudicotyledons</taxon>
        <taxon>Gunneridae</taxon>
        <taxon>Pentapetalae</taxon>
        <taxon>rosids</taxon>
        <taxon>fabids</taxon>
        <taxon>Malpighiales</taxon>
        <taxon>Linaceae</taxon>
        <taxon>Linum</taxon>
    </lineage>
</organism>
<evidence type="ECO:0000256" key="4">
    <source>
        <dbReference type="ARBA" id="ARBA00023034"/>
    </source>
</evidence>
<dbReference type="Gene3D" id="3.40.50.11350">
    <property type="match status" value="1"/>
</dbReference>
<keyword evidence="7" id="KW-0472">Membrane</keyword>
<dbReference type="EC" id="2.4.1.-" evidence="7"/>
<keyword evidence="2 7" id="KW-0328">Glycosyltransferase</keyword>
<gene>
    <name evidence="8" type="ORF">LTRI10_LOCUS18770</name>
</gene>
<keyword evidence="3 7" id="KW-0808">Transferase</keyword>
<evidence type="ECO:0000256" key="1">
    <source>
        <dbReference type="ARBA" id="ARBA00010481"/>
    </source>
</evidence>
<dbReference type="GO" id="GO:0071555">
    <property type="term" value="P:cell wall organization"/>
    <property type="evidence" value="ECO:0007669"/>
    <property type="project" value="UniProtKB-UniRule"/>
</dbReference>
<evidence type="ECO:0000256" key="6">
    <source>
        <dbReference type="ARBA" id="ARBA00023316"/>
    </source>
</evidence>
<dbReference type="GO" id="GO:0032580">
    <property type="term" value="C:Golgi cisterna membrane"/>
    <property type="evidence" value="ECO:0007669"/>
    <property type="project" value="UniProtKB-SubCell"/>
</dbReference>
<evidence type="ECO:0000256" key="7">
    <source>
        <dbReference type="RuleBase" id="RU367004"/>
    </source>
</evidence>
<comment type="function">
    <text evidence="7">May be involved in cell wall biosynthesis.</text>
</comment>
<evidence type="ECO:0000256" key="2">
    <source>
        <dbReference type="ARBA" id="ARBA00022676"/>
    </source>
</evidence>
<keyword evidence="4 7" id="KW-0333">Golgi apparatus</keyword>
<keyword evidence="7" id="KW-0812">Transmembrane</keyword>
<keyword evidence="6 7" id="KW-0961">Cell wall biogenesis/degradation</keyword>
<keyword evidence="9" id="KW-1185">Reference proteome</keyword>